<evidence type="ECO:0000256" key="2">
    <source>
        <dbReference type="SAM" id="Phobius"/>
    </source>
</evidence>
<evidence type="ECO:0000313" key="4">
    <source>
        <dbReference type="Proteomes" id="UP000184608"/>
    </source>
</evidence>
<keyword evidence="2" id="KW-0472">Membrane</keyword>
<sequence length="251" mass="29446">MMDINFSGLSTEFLLALAVDLGLFFFLLLFVILVFIIREFRRFSQTFHQENSRQEETVAMCRQSIERALNFVDQHGETLHELIQTQKVLEEQITALHGKNMTAAEQASVDDLNEQLSHSRELIGQLKNNLDRTVQGLRRAKDKLSKNKETMDSLRQEKEMLEQNFDQLEKEYVKLSSNTEKNTAGQFQREKETLLTHLEKLKERVTELEQQGEDQSSLLEQTKQQLHHTQKEKDFIEKKYLELVSEKNQSE</sequence>
<dbReference type="RefSeq" id="WP_139281493.1">
    <property type="nucleotide sequence ID" value="NZ_FQXZ01000005.1"/>
</dbReference>
<feature type="region of interest" description="Disordered" evidence="1">
    <location>
        <begin position="206"/>
        <end position="232"/>
    </location>
</feature>
<dbReference type="SUPFAM" id="SSF75704">
    <property type="entry name" value="Mitotic arrest deficient-like 1, Mad1"/>
    <property type="match status" value="1"/>
</dbReference>
<feature type="transmembrane region" description="Helical" evidence="2">
    <location>
        <begin position="13"/>
        <end position="37"/>
    </location>
</feature>
<accession>A0A1M5VKH8</accession>
<dbReference type="AlphaFoldDB" id="A0A1M5VKH8"/>
<reference evidence="3 4" key="1">
    <citation type="submission" date="2016-11" db="EMBL/GenBank/DDBJ databases">
        <authorList>
            <person name="Jaros S."/>
            <person name="Januszkiewicz K."/>
            <person name="Wedrychowicz H."/>
        </authorList>
    </citation>
    <scope>NUCLEOTIDE SEQUENCE [LARGE SCALE GENOMIC DNA]</scope>
    <source>
        <strain evidence="3 4">CECT 7868</strain>
    </source>
</reference>
<evidence type="ECO:0000313" key="3">
    <source>
        <dbReference type="EMBL" id="SHH75554.1"/>
    </source>
</evidence>
<keyword evidence="2" id="KW-1133">Transmembrane helix</keyword>
<evidence type="ECO:0000256" key="1">
    <source>
        <dbReference type="SAM" id="MobiDB-lite"/>
    </source>
</evidence>
<dbReference type="EMBL" id="FQXZ01000005">
    <property type="protein sequence ID" value="SHH75554.1"/>
    <property type="molecule type" value="Genomic_DNA"/>
</dbReference>
<keyword evidence="4" id="KW-1185">Reference proteome</keyword>
<proteinExistence type="predicted"/>
<dbReference type="Gene3D" id="1.10.287.1490">
    <property type="match status" value="1"/>
</dbReference>
<protein>
    <submittedName>
        <fullName evidence="3">Uncharacterized protein</fullName>
    </submittedName>
</protein>
<dbReference type="OrthoDB" id="6288447at2"/>
<gene>
    <name evidence="3" type="ORF">VA7868_00418</name>
</gene>
<dbReference type="Proteomes" id="UP000184608">
    <property type="component" value="Unassembled WGS sequence"/>
</dbReference>
<keyword evidence="2" id="KW-0812">Transmembrane</keyword>
<feature type="compositionally biased region" description="Polar residues" evidence="1">
    <location>
        <begin position="213"/>
        <end position="224"/>
    </location>
</feature>
<name>A0A1M5VKH8_9VIBR</name>
<organism evidence="3 4">
    <name type="scientific">Vibrio aerogenes CECT 7868</name>
    <dbReference type="NCBI Taxonomy" id="1216006"/>
    <lineage>
        <taxon>Bacteria</taxon>
        <taxon>Pseudomonadati</taxon>
        <taxon>Pseudomonadota</taxon>
        <taxon>Gammaproteobacteria</taxon>
        <taxon>Vibrionales</taxon>
        <taxon>Vibrionaceae</taxon>
        <taxon>Vibrio</taxon>
    </lineage>
</organism>